<keyword evidence="1" id="KW-0812">Transmembrane</keyword>
<keyword evidence="1" id="KW-1133">Transmembrane helix</keyword>
<proteinExistence type="predicted"/>
<comment type="caution">
    <text evidence="2">The sequence shown here is derived from an EMBL/GenBank/DDBJ whole genome shotgun (WGS) entry which is preliminary data.</text>
</comment>
<organism evidence="2 3">
    <name type="scientific">Chamaesiphon polymorphus CCALA 037</name>
    <dbReference type="NCBI Taxonomy" id="2107692"/>
    <lineage>
        <taxon>Bacteria</taxon>
        <taxon>Bacillati</taxon>
        <taxon>Cyanobacteriota</taxon>
        <taxon>Cyanophyceae</taxon>
        <taxon>Gomontiellales</taxon>
        <taxon>Chamaesiphonaceae</taxon>
        <taxon>Chamaesiphon</taxon>
    </lineage>
</organism>
<keyword evidence="1" id="KW-0472">Membrane</keyword>
<dbReference type="Pfam" id="PF11998">
    <property type="entry name" value="DUF3493"/>
    <property type="match status" value="1"/>
</dbReference>
<dbReference type="AlphaFoldDB" id="A0A2T1GDJ7"/>
<accession>A0A2T1GDJ7</accession>
<evidence type="ECO:0000313" key="3">
    <source>
        <dbReference type="Proteomes" id="UP000238937"/>
    </source>
</evidence>
<dbReference type="EMBL" id="PVWO01000180">
    <property type="protein sequence ID" value="PSB55543.1"/>
    <property type="molecule type" value="Genomic_DNA"/>
</dbReference>
<feature type="transmembrane region" description="Helical" evidence="1">
    <location>
        <begin position="35"/>
        <end position="57"/>
    </location>
</feature>
<dbReference type="RefSeq" id="WP_106306069.1">
    <property type="nucleotide sequence ID" value="NZ_PVWO01000180.1"/>
</dbReference>
<reference evidence="2 3" key="1">
    <citation type="submission" date="2018-03" db="EMBL/GenBank/DDBJ databases">
        <title>The ancient ancestry and fast evolution of plastids.</title>
        <authorList>
            <person name="Moore K.R."/>
            <person name="Magnabosco C."/>
            <person name="Momper L."/>
            <person name="Gold D.A."/>
            <person name="Bosak T."/>
            <person name="Fournier G.P."/>
        </authorList>
    </citation>
    <scope>NUCLEOTIDE SEQUENCE [LARGE SCALE GENOMIC DNA]</scope>
    <source>
        <strain evidence="2 3">CCALA 037</strain>
    </source>
</reference>
<protein>
    <submittedName>
        <fullName evidence="2">DUF3493 domain-containing protein</fullName>
    </submittedName>
</protein>
<sequence>MTELQPKPKPDSIDPELWRRLQAEAKSPFRGLRQFVYVSCAISGAVGGLVFFFKLLAGRDLEATIPNLGIQVGVVALMVFLLRIDRAKD</sequence>
<feature type="transmembrane region" description="Helical" evidence="1">
    <location>
        <begin position="63"/>
        <end position="82"/>
    </location>
</feature>
<evidence type="ECO:0000256" key="1">
    <source>
        <dbReference type="SAM" id="Phobius"/>
    </source>
</evidence>
<name>A0A2T1GDJ7_9CYAN</name>
<dbReference type="OrthoDB" id="425759at2"/>
<dbReference type="InterPro" id="IPR021883">
    <property type="entry name" value="LPA1-like"/>
</dbReference>
<gene>
    <name evidence="2" type="ORF">C7B77_14655</name>
</gene>
<keyword evidence="3" id="KW-1185">Reference proteome</keyword>
<dbReference type="Proteomes" id="UP000238937">
    <property type="component" value="Unassembled WGS sequence"/>
</dbReference>
<evidence type="ECO:0000313" key="2">
    <source>
        <dbReference type="EMBL" id="PSB55543.1"/>
    </source>
</evidence>